<dbReference type="Proteomes" id="UP000053477">
    <property type="component" value="Unassembled WGS sequence"/>
</dbReference>
<evidence type="ECO:0000313" key="3">
    <source>
        <dbReference type="Proteomes" id="UP000053477"/>
    </source>
</evidence>
<keyword evidence="1" id="KW-0812">Transmembrane</keyword>
<feature type="transmembrane region" description="Helical" evidence="1">
    <location>
        <begin position="95"/>
        <end position="115"/>
    </location>
</feature>
<evidence type="ECO:0000313" key="2">
    <source>
        <dbReference type="EMBL" id="KLO08105.1"/>
    </source>
</evidence>
<keyword evidence="1" id="KW-1133">Transmembrane helix</keyword>
<feature type="transmembrane region" description="Helical" evidence="1">
    <location>
        <begin position="28"/>
        <end position="47"/>
    </location>
</feature>
<keyword evidence="1" id="KW-0472">Membrane</keyword>
<gene>
    <name evidence="2" type="ORF">SCHPADRAFT_621876</name>
</gene>
<dbReference type="EMBL" id="KQ086106">
    <property type="protein sequence ID" value="KLO08105.1"/>
    <property type="molecule type" value="Genomic_DNA"/>
</dbReference>
<accession>A0A0H2R8C8</accession>
<dbReference type="InParanoid" id="A0A0H2R8C8"/>
<dbReference type="AlphaFoldDB" id="A0A0H2R8C8"/>
<organism evidence="2 3">
    <name type="scientific">Schizopora paradoxa</name>
    <dbReference type="NCBI Taxonomy" id="27342"/>
    <lineage>
        <taxon>Eukaryota</taxon>
        <taxon>Fungi</taxon>
        <taxon>Dikarya</taxon>
        <taxon>Basidiomycota</taxon>
        <taxon>Agaricomycotina</taxon>
        <taxon>Agaricomycetes</taxon>
        <taxon>Hymenochaetales</taxon>
        <taxon>Schizoporaceae</taxon>
        <taxon>Schizopora</taxon>
    </lineage>
</organism>
<name>A0A0H2R8C8_9AGAM</name>
<feature type="transmembrane region" description="Helical" evidence="1">
    <location>
        <begin position="121"/>
        <end position="139"/>
    </location>
</feature>
<keyword evidence="3" id="KW-1185">Reference proteome</keyword>
<evidence type="ECO:0000256" key="1">
    <source>
        <dbReference type="SAM" id="Phobius"/>
    </source>
</evidence>
<proteinExistence type="predicted"/>
<protein>
    <submittedName>
        <fullName evidence="2">Uncharacterized protein</fullName>
    </submittedName>
</protein>
<reference evidence="2 3" key="1">
    <citation type="submission" date="2015-04" db="EMBL/GenBank/DDBJ databases">
        <title>Complete genome sequence of Schizopora paradoxa KUC8140, a cosmopolitan wood degrader in East Asia.</title>
        <authorList>
            <consortium name="DOE Joint Genome Institute"/>
            <person name="Min B."/>
            <person name="Park H."/>
            <person name="Jang Y."/>
            <person name="Kim J.-J."/>
            <person name="Kim K.H."/>
            <person name="Pangilinan J."/>
            <person name="Lipzen A."/>
            <person name="Riley R."/>
            <person name="Grigoriev I.V."/>
            <person name="Spatafora J.W."/>
            <person name="Choi I.-G."/>
        </authorList>
    </citation>
    <scope>NUCLEOTIDE SEQUENCE [LARGE SCALE GENOMIC DNA]</scope>
    <source>
        <strain evidence="2 3">KUC8140</strain>
    </source>
</reference>
<sequence>MRVCSSSRGSLTLGPVAMNSDPSAHGRYLSSSIFHLFIYVFGPVLSFVRTRLTVDPPLLIAPTRPNLITPSILLCYILRFSLLRLHPLPSPPLSFFVPPLCLSLIPNFFPSYLSIYLSKTYNSLLFSYLFTSLISSHLAHSDLRSVHPTVCLH</sequence>